<feature type="region of interest" description="Disordered" evidence="9">
    <location>
        <begin position="1"/>
        <end position="36"/>
    </location>
</feature>
<dbReference type="InterPro" id="IPR036097">
    <property type="entry name" value="HisK_dim/P_sf"/>
</dbReference>
<organism evidence="11 12">
    <name type="scientific">Candidatus Viridilinea halotolerans</name>
    <dbReference type="NCBI Taxonomy" id="2491704"/>
    <lineage>
        <taxon>Bacteria</taxon>
        <taxon>Bacillati</taxon>
        <taxon>Chloroflexota</taxon>
        <taxon>Chloroflexia</taxon>
        <taxon>Chloroflexales</taxon>
        <taxon>Chloroflexineae</taxon>
        <taxon>Oscillochloridaceae</taxon>
        <taxon>Candidatus Viridilinea</taxon>
    </lineage>
</organism>
<feature type="compositionally biased region" description="Polar residues" evidence="9">
    <location>
        <begin position="13"/>
        <end position="30"/>
    </location>
</feature>
<dbReference type="Pfam" id="PF00512">
    <property type="entry name" value="HisKA"/>
    <property type="match status" value="1"/>
</dbReference>
<dbReference type="InterPro" id="IPR036890">
    <property type="entry name" value="HATPase_C_sf"/>
</dbReference>
<keyword evidence="6" id="KW-0418">Kinase</keyword>
<dbReference type="PANTHER" id="PTHR43065:SF46">
    <property type="entry name" value="C4-DICARBOXYLATE TRANSPORT SENSOR PROTEIN DCTB"/>
    <property type="match status" value="1"/>
</dbReference>
<dbReference type="Gene3D" id="1.10.287.130">
    <property type="match status" value="1"/>
</dbReference>
<evidence type="ECO:0000256" key="3">
    <source>
        <dbReference type="ARBA" id="ARBA00022553"/>
    </source>
</evidence>
<protein>
    <recommendedName>
        <fullName evidence="2">histidine kinase</fullName>
        <ecNumber evidence="2">2.7.13.3</ecNumber>
    </recommendedName>
</protein>
<dbReference type="SUPFAM" id="SSF55874">
    <property type="entry name" value="ATPase domain of HSP90 chaperone/DNA topoisomerase II/histidine kinase"/>
    <property type="match status" value="1"/>
</dbReference>
<dbReference type="EC" id="2.7.13.3" evidence="2"/>
<sequence length="464" mass="50650">MQLHIEEPAMSQILPQNSSHTRTEASMQPSVPSPAAGTQRLNTAALIEQATTSFAHSALATQIYDRSGTLVWMNEAHRALFGLPDLHHGVGTFNLLSDALMRSSGHANSYAQALAGNIMQVTVPLRQSEQDAHNSNSPHLPTLTQDLLPLRADNGDMVAMLVLSSDTAAKAHASTNTERLYRSVERRARARKTDLEAILMPLQQEAAASHRILALIADDEFQELQRTESLGLLARNIAHDFNNLLTRIQGNADLALMSIEDEAPDLAQEHLVQICSAVNQAAQLTSQILTYTRRDRYTNTLINLNDVSMGISELIHHLRRYQCQIYLNLAKDLPLVQINSIQARQVVLNLLFNAAEALDHGIGTITLTTGHCALSQADLQPLILGAAATPGKFAQISITDTGCGIHAEHIPQIFNPFFSTRLRGRGLGLTAVHSIIREHGGAMRVTSAPDNGTTFEVWLPLSNN</sequence>
<dbReference type="SMART" id="SM00388">
    <property type="entry name" value="HisKA"/>
    <property type="match status" value="1"/>
</dbReference>
<dbReference type="GO" id="GO:0005524">
    <property type="term" value="F:ATP binding"/>
    <property type="evidence" value="ECO:0007669"/>
    <property type="project" value="UniProtKB-KW"/>
</dbReference>
<evidence type="ECO:0000256" key="7">
    <source>
        <dbReference type="ARBA" id="ARBA00022840"/>
    </source>
</evidence>
<dbReference type="InterPro" id="IPR003594">
    <property type="entry name" value="HATPase_dom"/>
</dbReference>
<accession>A0A426TWF5</accession>
<dbReference type="PROSITE" id="PS50109">
    <property type="entry name" value="HIS_KIN"/>
    <property type="match status" value="1"/>
</dbReference>
<dbReference type="Proteomes" id="UP000280307">
    <property type="component" value="Unassembled WGS sequence"/>
</dbReference>
<keyword evidence="5" id="KW-0547">Nucleotide-binding</keyword>
<dbReference type="EMBL" id="RSAS01000589">
    <property type="protein sequence ID" value="RRR69766.1"/>
    <property type="molecule type" value="Genomic_DNA"/>
</dbReference>
<keyword evidence="8" id="KW-0902">Two-component regulatory system</keyword>
<keyword evidence="3" id="KW-0597">Phosphoprotein</keyword>
<dbReference type="PANTHER" id="PTHR43065">
    <property type="entry name" value="SENSOR HISTIDINE KINASE"/>
    <property type="match status" value="1"/>
</dbReference>
<evidence type="ECO:0000256" key="5">
    <source>
        <dbReference type="ARBA" id="ARBA00022741"/>
    </source>
</evidence>
<keyword evidence="7" id="KW-0067">ATP-binding</keyword>
<name>A0A426TWF5_9CHLR</name>
<dbReference type="SUPFAM" id="SSF47384">
    <property type="entry name" value="Homodimeric domain of signal transducing histidine kinase"/>
    <property type="match status" value="1"/>
</dbReference>
<gene>
    <name evidence="11" type="ORF">EI684_14710</name>
</gene>
<reference evidence="11 12" key="1">
    <citation type="submission" date="2018-12" db="EMBL/GenBank/DDBJ databases">
        <title>Genome Sequence of Candidatus Viridilinea halotolerans isolated from saline sulfide-rich spring.</title>
        <authorList>
            <person name="Grouzdev D.S."/>
            <person name="Burganskaya E.I."/>
            <person name="Krutkina M.S."/>
            <person name="Sukhacheva M.V."/>
            <person name="Gorlenko V.M."/>
        </authorList>
    </citation>
    <scope>NUCLEOTIDE SEQUENCE [LARGE SCALE GENOMIC DNA]</scope>
    <source>
        <strain evidence="11">Chok-6</strain>
    </source>
</reference>
<keyword evidence="4" id="KW-0808">Transferase</keyword>
<comment type="caution">
    <text evidence="11">The sequence shown here is derived from an EMBL/GenBank/DDBJ whole genome shotgun (WGS) entry which is preliminary data.</text>
</comment>
<dbReference type="CDD" id="cd00082">
    <property type="entry name" value="HisKA"/>
    <property type="match status" value="1"/>
</dbReference>
<feature type="domain" description="Histidine kinase" evidence="10">
    <location>
        <begin position="236"/>
        <end position="463"/>
    </location>
</feature>
<comment type="catalytic activity">
    <reaction evidence="1">
        <text>ATP + protein L-histidine = ADP + protein N-phospho-L-histidine.</text>
        <dbReference type="EC" id="2.7.13.3"/>
    </reaction>
</comment>
<dbReference type="GO" id="GO:0000155">
    <property type="term" value="F:phosphorelay sensor kinase activity"/>
    <property type="evidence" value="ECO:0007669"/>
    <property type="project" value="InterPro"/>
</dbReference>
<proteinExistence type="predicted"/>
<evidence type="ECO:0000259" key="10">
    <source>
        <dbReference type="PROSITE" id="PS50109"/>
    </source>
</evidence>
<dbReference type="InterPro" id="IPR004358">
    <property type="entry name" value="Sig_transdc_His_kin-like_C"/>
</dbReference>
<evidence type="ECO:0000256" key="6">
    <source>
        <dbReference type="ARBA" id="ARBA00022777"/>
    </source>
</evidence>
<evidence type="ECO:0000313" key="11">
    <source>
        <dbReference type="EMBL" id="RRR69766.1"/>
    </source>
</evidence>
<dbReference type="PRINTS" id="PR00344">
    <property type="entry name" value="BCTRLSENSOR"/>
</dbReference>
<dbReference type="InterPro" id="IPR003661">
    <property type="entry name" value="HisK_dim/P_dom"/>
</dbReference>
<dbReference type="Gene3D" id="3.30.565.10">
    <property type="entry name" value="Histidine kinase-like ATPase, C-terminal domain"/>
    <property type="match status" value="1"/>
</dbReference>
<dbReference type="SMART" id="SM00387">
    <property type="entry name" value="HATPase_c"/>
    <property type="match status" value="1"/>
</dbReference>
<evidence type="ECO:0000256" key="2">
    <source>
        <dbReference type="ARBA" id="ARBA00012438"/>
    </source>
</evidence>
<evidence type="ECO:0000256" key="9">
    <source>
        <dbReference type="SAM" id="MobiDB-lite"/>
    </source>
</evidence>
<evidence type="ECO:0000256" key="8">
    <source>
        <dbReference type="ARBA" id="ARBA00023012"/>
    </source>
</evidence>
<evidence type="ECO:0000313" key="12">
    <source>
        <dbReference type="Proteomes" id="UP000280307"/>
    </source>
</evidence>
<evidence type="ECO:0000256" key="1">
    <source>
        <dbReference type="ARBA" id="ARBA00000085"/>
    </source>
</evidence>
<dbReference type="InterPro" id="IPR005467">
    <property type="entry name" value="His_kinase_dom"/>
</dbReference>
<dbReference type="Pfam" id="PF02518">
    <property type="entry name" value="HATPase_c"/>
    <property type="match status" value="1"/>
</dbReference>
<evidence type="ECO:0000256" key="4">
    <source>
        <dbReference type="ARBA" id="ARBA00022679"/>
    </source>
</evidence>
<dbReference type="AlphaFoldDB" id="A0A426TWF5"/>